<comment type="similarity">
    <text evidence="2">Belongs to the GtrA family.</text>
</comment>
<name>A0A7G9QWV9_9GAMM</name>
<dbReference type="KEGG" id="tbv:H9L17_06840"/>
<evidence type="ECO:0000256" key="6">
    <source>
        <dbReference type="SAM" id="Phobius"/>
    </source>
</evidence>
<protein>
    <submittedName>
        <fullName evidence="8">GtrA family protein</fullName>
    </submittedName>
</protein>
<proteinExistence type="inferred from homology"/>
<evidence type="ECO:0000256" key="3">
    <source>
        <dbReference type="ARBA" id="ARBA00022692"/>
    </source>
</evidence>
<dbReference type="InterPro" id="IPR007267">
    <property type="entry name" value="GtrA_DPMS_TM"/>
</dbReference>
<feature type="domain" description="GtrA/DPMS transmembrane" evidence="7">
    <location>
        <begin position="15"/>
        <end position="124"/>
    </location>
</feature>
<evidence type="ECO:0000256" key="4">
    <source>
        <dbReference type="ARBA" id="ARBA00022989"/>
    </source>
</evidence>
<keyword evidence="9" id="KW-1185">Reference proteome</keyword>
<keyword evidence="3 6" id="KW-0812">Transmembrane</keyword>
<dbReference type="Pfam" id="PF04138">
    <property type="entry name" value="GtrA_DPMS_TM"/>
    <property type="match status" value="1"/>
</dbReference>
<accession>A0A7G9QWV9</accession>
<evidence type="ECO:0000313" key="8">
    <source>
        <dbReference type="EMBL" id="QNN47834.1"/>
    </source>
</evidence>
<feature type="transmembrane region" description="Helical" evidence="6">
    <location>
        <begin position="76"/>
        <end position="95"/>
    </location>
</feature>
<keyword evidence="5 6" id="KW-0472">Membrane</keyword>
<dbReference type="RefSeq" id="WP_187571578.1">
    <property type="nucleotide sequence ID" value="NZ_CP060711.1"/>
</dbReference>
<evidence type="ECO:0000256" key="1">
    <source>
        <dbReference type="ARBA" id="ARBA00004141"/>
    </source>
</evidence>
<comment type="subcellular location">
    <subcellularLocation>
        <location evidence="1">Membrane</location>
        <topology evidence="1">Multi-pass membrane protein</topology>
    </subcellularLocation>
</comment>
<sequence>MRKVLSDALGNEKIRFLVVGASTTLASYASYLLLTTAMRADIAYAISYVAGYIWSYLANSHWVFHTAPSWQSFMRYPLVYLTQAAAAFLMFKVLVDRIGVPAEWAPLVIIVATVPLTYLISRAVIRRKTSAAGK</sequence>
<feature type="transmembrane region" description="Helical" evidence="6">
    <location>
        <begin position="107"/>
        <end position="125"/>
    </location>
</feature>
<organism evidence="8 9">
    <name type="scientific">Thermomonas brevis</name>
    <dbReference type="NCBI Taxonomy" id="215691"/>
    <lineage>
        <taxon>Bacteria</taxon>
        <taxon>Pseudomonadati</taxon>
        <taxon>Pseudomonadota</taxon>
        <taxon>Gammaproteobacteria</taxon>
        <taxon>Lysobacterales</taxon>
        <taxon>Lysobacteraceae</taxon>
        <taxon>Thermomonas</taxon>
    </lineage>
</organism>
<evidence type="ECO:0000256" key="2">
    <source>
        <dbReference type="ARBA" id="ARBA00009399"/>
    </source>
</evidence>
<evidence type="ECO:0000256" key="5">
    <source>
        <dbReference type="ARBA" id="ARBA00023136"/>
    </source>
</evidence>
<dbReference type="GO" id="GO:0005886">
    <property type="term" value="C:plasma membrane"/>
    <property type="evidence" value="ECO:0007669"/>
    <property type="project" value="TreeGrafter"/>
</dbReference>
<gene>
    <name evidence="8" type="ORF">H9L17_06840</name>
</gene>
<dbReference type="EMBL" id="CP060711">
    <property type="protein sequence ID" value="QNN47834.1"/>
    <property type="molecule type" value="Genomic_DNA"/>
</dbReference>
<feature type="transmembrane region" description="Helical" evidence="6">
    <location>
        <begin position="42"/>
        <end position="64"/>
    </location>
</feature>
<dbReference type="Proteomes" id="UP000515977">
    <property type="component" value="Chromosome"/>
</dbReference>
<dbReference type="AlphaFoldDB" id="A0A7G9QWV9"/>
<feature type="transmembrane region" description="Helical" evidence="6">
    <location>
        <begin position="16"/>
        <end position="36"/>
    </location>
</feature>
<dbReference type="InterPro" id="IPR051401">
    <property type="entry name" value="GtrA_CellWall_Glycosyl"/>
</dbReference>
<dbReference type="PANTHER" id="PTHR38459">
    <property type="entry name" value="PROPHAGE BACTOPRENOL-LINKED GLUCOSE TRANSLOCASE HOMOLOG"/>
    <property type="match status" value="1"/>
</dbReference>
<dbReference type="PANTHER" id="PTHR38459:SF1">
    <property type="entry name" value="PROPHAGE BACTOPRENOL-LINKED GLUCOSE TRANSLOCASE HOMOLOG"/>
    <property type="match status" value="1"/>
</dbReference>
<dbReference type="GO" id="GO:0000271">
    <property type="term" value="P:polysaccharide biosynthetic process"/>
    <property type="evidence" value="ECO:0007669"/>
    <property type="project" value="InterPro"/>
</dbReference>
<reference evidence="8 9" key="1">
    <citation type="submission" date="2020-08" db="EMBL/GenBank/DDBJ databases">
        <title>Genome sequence of Thermomonas brevis KACC 16975T.</title>
        <authorList>
            <person name="Hyun D.-W."/>
            <person name="Bae J.-W."/>
        </authorList>
    </citation>
    <scope>NUCLEOTIDE SEQUENCE [LARGE SCALE GENOMIC DNA]</scope>
    <source>
        <strain evidence="8 9">KACC 16975</strain>
    </source>
</reference>
<evidence type="ECO:0000313" key="9">
    <source>
        <dbReference type="Proteomes" id="UP000515977"/>
    </source>
</evidence>
<evidence type="ECO:0000259" key="7">
    <source>
        <dbReference type="Pfam" id="PF04138"/>
    </source>
</evidence>
<keyword evidence="4 6" id="KW-1133">Transmembrane helix</keyword>